<sequence length="624" mass="67918">MPRCLRGPRGPVEAEPVPEKLKDFWCGLALSDRQRLLTVDRKALFQRIRAQYCSRCYGLFAMRYDELQGSASLDCPACMEFYSGLVVSGSQLTLEPKLVHAEPGPFAAFAETRIREREREMQFMTGDICGSGWQRRPGVNVCALHSQTIPADAIAEYWAGLPDDHRSALFRLREEDFCAELDAHLKYHLRICRDCRGNVLRAFKDLKPVAKKGADAVEATPLEVCEGHCLRVEAGMVCVDSTGSAAAFFDRAEEVEESKACESAELGDEYDHPDHVRHAETPELAREALIDSIVLIYKSQVEVAFREQTAGHNALLLFVHLTLSMMEQQVLNEYKDLEVRQAEAELLDLVAKEQEEKKPRKAKRKVKKGLKSAAGTSEDGCSECAALQSGSGPSSPRTPLSPRSLSPAQRSPSPHTHRQPSPPCMRTASHQGLSGRHAMPTMSPRPDAGGWEVQSGKGRRGSGGSSLAVGGRRGSLGPEPPSTPPALEQQLQVHAGVQLPVLHRPHRAPPRAPWAALTAAAAAAHHQQEACQEQNDPEWTPLGGRKVGPGFLSPGQPVVGAANGKAGLDDMASAQASFSLFHHSPASPSRKIKSAGLVEVHHDGRQATLLHGRVYGRVRDLGSV</sequence>
<gene>
    <name evidence="2" type="ORF">WJX73_010583</name>
</gene>
<evidence type="ECO:0000256" key="1">
    <source>
        <dbReference type="SAM" id="MobiDB-lite"/>
    </source>
</evidence>
<evidence type="ECO:0000313" key="3">
    <source>
        <dbReference type="Proteomes" id="UP001465755"/>
    </source>
</evidence>
<keyword evidence="3" id="KW-1185">Reference proteome</keyword>
<protein>
    <submittedName>
        <fullName evidence="2">Uncharacterized protein</fullName>
    </submittedName>
</protein>
<reference evidence="2 3" key="1">
    <citation type="journal article" date="2024" name="Nat. Commun.">
        <title>Phylogenomics reveals the evolutionary origins of lichenization in chlorophyte algae.</title>
        <authorList>
            <person name="Puginier C."/>
            <person name="Libourel C."/>
            <person name="Otte J."/>
            <person name="Skaloud P."/>
            <person name="Haon M."/>
            <person name="Grisel S."/>
            <person name="Petersen M."/>
            <person name="Berrin J.G."/>
            <person name="Delaux P.M."/>
            <person name="Dal Grande F."/>
            <person name="Keller J."/>
        </authorList>
    </citation>
    <scope>NUCLEOTIDE SEQUENCE [LARGE SCALE GENOMIC DNA]</scope>
    <source>
        <strain evidence="2 3">SAG 2036</strain>
    </source>
</reference>
<feature type="compositionally biased region" description="Basic residues" evidence="1">
    <location>
        <begin position="359"/>
        <end position="370"/>
    </location>
</feature>
<proteinExistence type="predicted"/>
<accession>A0AAW1PDU7</accession>
<comment type="caution">
    <text evidence="2">The sequence shown here is derived from an EMBL/GenBank/DDBJ whole genome shotgun (WGS) entry which is preliminary data.</text>
</comment>
<dbReference type="AlphaFoldDB" id="A0AAW1PDU7"/>
<dbReference type="Proteomes" id="UP001465755">
    <property type="component" value="Unassembled WGS sequence"/>
</dbReference>
<feature type="region of interest" description="Disordered" evidence="1">
    <location>
        <begin position="354"/>
        <end position="486"/>
    </location>
</feature>
<dbReference type="EMBL" id="JALJOQ010000040">
    <property type="protein sequence ID" value="KAK9805979.1"/>
    <property type="molecule type" value="Genomic_DNA"/>
</dbReference>
<name>A0AAW1PDU7_9CHLO</name>
<feature type="compositionally biased region" description="Low complexity" evidence="1">
    <location>
        <begin position="389"/>
        <end position="407"/>
    </location>
</feature>
<evidence type="ECO:0000313" key="2">
    <source>
        <dbReference type="EMBL" id="KAK9805979.1"/>
    </source>
</evidence>
<organism evidence="2 3">
    <name type="scientific">Symbiochloris irregularis</name>
    <dbReference type="NCBI Taxonomy" id="706552"/>
    <lineage>
        <taxon>Eukaryota</taxon>
        <taxon>Viridiplantae</taxon>
        <taxon>Chlorophyta</taxon>
        <taxon>core chlorophytes</taxon>
        <taxon>Trebouxiophyceae</taxon>
        <taxon>Trebouxiales</taxon>
        <taxon>Trebouxiaceae</taxon>
        <taxon>Symbiochloris</taxon>
    </lineage>
</organism>